<feature type="chain" id="PRO_5044262431" description="C-type lectin domain-containing protein" evidence="1">
    <location>
        <begin position="20"/>
        <end position="310"/>
    </location>
</feature>
<name>A0A3P8P2X5_ASTCA</name>
<evidence type="ECO:0000256" key="1">
    <source>
        <dbReference type="SAM" id="SignalP"/>
    </source>
</evidence>
<sequence>MKLLTASALLCAMMALIAAQDECYVPKKPSCPAGWTEYNNKCYFYVSTPLPWGDAQRNCQSMSANLASVQSLGEYQLIQRVISDGSRANGRTWIGGSDGQQEGYWFWIDGTRFQYTNWCRGEPNNLGSEQCMEMNFSEDILQTETLNIIMKLLTASALLCAMMALIAAQDECYVLKKSSSCPCDWTEYNKKCYFYVSTPLPWGDAQRNCQTMSANLASVQSLGEYQLIQRVISDGSRANGRTWIGGSDGQQEGYWFWIDGTRFQYTNWCRGEPNNMGGNEQCMEMNFPGDLCMNDQSCQDRFPSVCIKSK</sequence>
<dbReference type="PROSITE" id="PS50041">
    <property type="entry name" value="C_TYPE_LECTIN_2"/>
    <property type="match status" value="2"/>
</dbReference>
<dbReference type="AlphaFoldDB" id="A0A3P8P2X5"/>
<keyword evidence="4" id="KW-1185">Reference proteome</keyword>
<keyword evidence="1" id="KW-0732">Signal</keyword>
<dbReference type="STRING" id="8154.ENSACLP00000011368"/>
<reference evidence="3" key="1">
    <citation type="submission" date="2025-08" db="UniProtKB">
        <authorList>
            <consortium name="Ensembl"/>
        </authorList>
    </citation>
    <scope>IDENTIFICATION</scope>
</reference>
<dbReference type="SUPFAM" id="SSF56436">
    <property type="entry name" value="C-type lectin-like"/>
    <property type="match status" value="2"/>
</dbReference>
<evidence type="ECO:0000313" key="4">
    <source>
        <dbReference type="Proteomes" id="UP000265100"/>
    </source>
</evidence>
<dbReference type="Bgee" id="ENSACLG00000007783">
    <property type="expression patterns" value="Expressed in anal fin and 1 other cell type or tissue"/>
</dbReference>
<feature type="signal peptide" evidence="1">
    <location>
        <begin position="1"/>
        <end position="19"/>
    </location>
</feature>
<evidence type="ECO:0000313" key="3">
    <source>
        <dbReference type="Ensembl" id="ENSACLP00000011368.2"/>
    </source>
</evidence>
<dbReference type="Gene3D" id="3.10.100.10">
    <property type="entry name" value="Mannose-Binding Protein A, subunit A"/>
    <property type="match status" value="2"/>
</dbReference>
<feature type="domain" description="C-type lectin" evidence="2">
    <location>
        <begin position="38"/>
        <end position="134"/>
    </location>
</feature>
<dbReference type="CDD" id="cd00037">
    <property type="entry name" value="CLECT"/>
    <property type="match status" value="2"/>
</dbReference>
<dbReference type="Proteomes" id="UP000265100">
    <property type="component" value="Unplaced"/>
</dbReference>
<dbReference type="Pfam" id="PF00059">
    <property type="entry name" value="Lectin_C"/>
    <property type="match status" value="2"/>
</dbReference>
<reference evidence="3" key="2">
    <citation type="submission" date="2025-09" db="UniProtKB">
        <authorList>
            <consortium name="Ensembl"/>
        </authorList>
    </citation>
    <scope>IDENTIFICATION</scope>
</reference>
<accession>A0A3P8P2X5</accession>
<protein>
    <recommendedName>
        <fullName evidence="2">C-type lectin domain-containing protein</fullName>
    </recommendedName>
</protein>
<dbReference type="InterPro" id="IPR016187">
    <property type="entry name" value="CTDL_fold"/>
</dbReference>
<organism evidence="3 4">
    <name type="scientific">Astatotilapia calliptera</name>
    <name type="common">Eastern happy</name>
    <name type="synonym">Chromis callipterus</name>
    <dbReference type="NCBI Taxonomy" id="8154"/>
    <lineage>
        <taxon>Eukaryota</taxon>
        <taxon>Metazoa</taxon>
        <taxon>Chordata</taxon>
        <taxon>Craniata</taxon>
        <taxon>Vertebrata</taxon>
        <taxon>Euteleostomi</taxon>
        <taxon>Actinopterygii</taxon>
        <taxon>Neopterygii</taxon>
        <taxon>Teleostei</taxon>
        <taxon>Neoteleostei</taxon>
        <taxon>Acanthomorphata</taxon>
        <taxon>Ovalentaria</taxon>
        <taxon>Cichlomorphae</taxon>
        <taxon>Cichliformes</taxon>
        <taxon>Cichlidae</taxon>
        <taxon>African cichlids</taxon>
        <taxon>Pseudocrenilabrinae</taxon>
        <taxon>Haplochromini</taxon>
        <taxon>Astatotilapia</taxon>
    </lineage>
</organism>
<dbReference type="SMART" id="SM00034">
    <property type="entry name" value="CLECT"/>
    <property type="match status" value="2"/>
</dbReference>
<dbReference type="PANTHER" id="PTHR22803">
    <property type="entry name" value="MANNOSE, PHOSPHOLIPASE, LECTIN RECEPTOR RELATED"/>
    <property type="match status" value="1"/>
</dbReference>
<dbReference type="InterPro" id="IPR016186">
    <property type="entry name" value="C-type_lectin-like/link_sf"/>
</dbReference>
<dbReference type="GeneTree" id="ENSGT01150000286973"/>
<proteinExistence type="predicted"/>
<dbReference type="InterPro" id="IPR050111">
    <property type="entry name" value="C-type_lectin/snaclec_domain"/>
</dbReference>
<dbReference type="InterPro" id="IPR001304">
    <property type="entry name" value="C-type_lectin-like"/>
</dbReference>
<dbReference type="Ensembl" id="ENSACLT00000011652.2">
    <property type="protein sequence ID" value="ENSACLP00000011368.2"/>
    <property type="gene ID" value="ENSACLG00000007783.2"/>
</dbReference>
<dbReference type="OMA" id="CMNDISC"/>
<evidence type="ECO:0000259" key="2">
    <source>
        <dbReference type="PROSITE" id="PS50041"/>
    </source>
</evidence>
<feature type="domain" description="C-type lectin" evidence="2">
    <location>
        <begin position="188"/>
        <end position="307"/>
    </location>
</feature>